<dbReference type="AlphaFoldDB" id="A0A9P8WB34"/>
<comment type="caution">
    <text evidence="1">The sequence shown here is derived from an EMBL/GenBank/DDBJ whole genome shotgun (WGS) entry which is preliminary data.</text>
</comment>
<accession>A0A9P8WB34</accession>
<dbReference type="EMBL" id="JAGPYM010000005">
    <property type="protein sequence ID" value="KAH6894565.1"/>
    <property type="molecule type" value="Genomic_DNA"/>
</dbReference>
<sequence length="167" mass="17304">MSSLPRLRHHGLVSSYCIGALVIMPDDPHASIYSTTHQNGSHAARLPASTRPLCRAALRSMSLLTCSLYPLSLGFAPVASVSSSSSSPTLHSSSTALSFIKTHPILVLHVRPGFAPCIPLVHVHIVHGTAACHAGVGTTPAARGVIRTPLSPSAPHATPPAPAHRCG</sequence>
<organism evidence="1 2">
    <name type="scientific">Thelonectria olida</name>
    <dbReference type="NCBI Taxonomy" id="1576542"/>
    <lineage>
        <taxon>Eukaryota</taxon>
        <taxon>Fungi</taxon>
        <taxon>Dikarya</taxon>
        <taxon>Ascomycota</taxon>
        <taxon>Pezizomycotina</taxon>
        <taxon>Sordariomycetes</taxon>
        <taxon>Hypocreomycetidae</taxon>
        <taxon>Hypocreales</taxon>
        <taxon>Nectriaceae</taxon>
        <taxon>Thelonectria</taxon>
    </lineage>
</organism>
<keyword evidence="2" id="KW-1185">Reference proteome</keyword>
<evidence type="ECO:0000313" key="2">
    <source>
        <dbReference type="Proteomes" id="UP000777438"/>
    </source>
</evidence>
<name>A0A9P8WB34_9HYPO</name>
<proteinExistence type="predicted"/>
<evidence type="ECO:0000313" key="1">
    <source>
        <dbReference type="EMBL" id="KAH6894565.1"/>
    </source>
</evidence>
<dbReference type="Proteomes" id="UP000777438">
    <property type="component" value="Unassembled WGS sequence"/>
</dbReference>
<protein>
    <submittedName>
        <fullName evidence="1">Uncharacterized protein</fullName>
    </submittedName>
</protein>
<gene>
    <name evidence="1" type="ORF">B0T10DRAFT_256854</name>
</gene>
<reference evidence="1 2" key="1">
    <citation type="journal article" date="2021" name="Nat. Commun.">
        <title>Genetic determinants of endophytism in the Arabidopsis root mycobiome.</title>
        <authorList>
            <person name="Mesny F."/>
            <person name="Miyauchi S."/>
            <person name="Thiergart T."/>
            <person name="Pickel B."/>
            <person name="Atanasova L."/>
            <person name="Karlsson M."/>
            <person name="Huettel B."/>
            <person name="Barry K.W."/>
            <person name="Haridas S."/>
            <person name="Chen C."/>
            <person name="Bauer D."/>
            <person name="Andreopoulos W."/>
            <person name="Pangilinan J."/>
            <person name="LaButti K."/>
            <person name="Riley R."/>
            <person name="Lipzen A."/>
            <person name="Clum A."/>
            <person name="Drula E."/>
            <person name="Henrissat B."/>
            <person name="Kohler A."/>
            <person name="Grigoriev I.V."/>
            <person name="Martin F.M."/>
            <person name="Hacquard S."/>
        </authorList>
    </citation>
    <scope>NUCLEOTIDE SEQUENCE [LARGE SCALE GENOMIC DNA]</scope>
    <source>
        <strain evidence="1 2">MPI-CAGE-CH-0241</strain>
    </source>
</reference>